<comment type="similarity">
    <text evidence="6">Belongs to the RuvA family.</text>
</comment>
<dbReference type="GO" id="GO:0005524">
    <property type="term" value="F:ATP binding"/>
    <property type="evidence" value="ECO:0007669"/>
    <property type="project" value="InterPro"/>
</dbReference>
<dbReference type="InterPro" id="IPR003583">
    <property type="entry name" value="Hlx-hairpin-Hlx_DNA-bd_motif"/>
</dbReference>
<comment type="domain">
    <text evidence="6">Has three domains with a flexible linker between the domains II and III and assumes an 'L' shape. Domain III is highly mobile and contacts RuvB.</text>
</comment>
<dbReference type="GO" id="GO:0048476">
    <property type="term" value="C:Holliday junction resolvase complex"/>
    <property type="evidence" value="ECO:0007669"/>
    <property type="project" value="UniProtKB-UniRule"/>
</dbReference>
<evidence type="ECO:0000256" key="2">
    <source>
        <dbReference type="ARBA" id="ARBA00022763"/>
    </source>
</evidence>
<dbReference type="InterPro" id="IPR036267">
    <property type="entry name" value="RuvA_C_sf"/>
</dbReference>
<dbReference type="GO" id="GO:0006310">
    <property type="term" value="P:DNA recombination"/>
    <property type="evidence" value="ECO:0007669"/>
    <property type="project" value="UniProtKB-UniRule"/>
</dbReference>
<dbReference type="Gene3D" id="1.10.8.10">
    <property type="entry name" value="DNA helicase RuvA subunit, C-terminal domain"/>
    <property type="match status" value="1"/>
</dbReference>
<keyword evidence="2 6" id="KW-0227">DNA damage</keyword>
<dbReference type="InterPro" id="IPR011114">
    <property type="entry name" value="RuvA_C"/>
</dbReference>
<dbReference type="SUPFAM" id="SSF50249">
    <property type="entry name" value="Nucleic acid-binding proteins"/>
    <property type="match status" value="1"/>
</dbReference>
<dbReference type="GO" id="GO:0006281">
    <property type="term" value="P:DNA repair"/>
    <property type="evidence" value="ECO:0007669"/>
    <property type="project" value="UniProtKB-UniRule"/>
</dbReference>
<dbReference type="Gene3D" id="1.10.150.20">
    <property type="entry name" value="5' to 3' exonuclease, C-terminal subdomain"/>
    <property type="match status" value="1"/>
</dbReference>
<comment type="caution">
    <text evidence="6">Lacks conserved residue(s) required for the propagation of feature annotation.</text>
</comment>
<comment type="subcellular location">
    <subcellularLocation>
        <location evidence="6">Cytoplasm</location>
    </subcellularLocation>
</comment>
<evidence type="ECO:0000259" key="7">
    <source>
        <dbReference type="SMART" id="SM00278"/>
    </source>
</evidence>
<dbReference type="Pfam" id="PF07499">
    <property type="entry name" value="RuvA_C"/>
    <property type="match status" value="1"/>
</dbReference>
<keyword evidence="8" id="KW-0378">Hydrolase</keyword>
<evidence type="ECO:0000256" key="5">
    <source>
        <dbReference type="ARBA" id="ARBA00023204"/>
    </source>
</evidence>
<comment type="function">
    <text evidence="6">The RuvA-RuvB-RuvC complex processes Holliday junction (HJ) DNA during genetic recombination and DNA repair, while the RuvA-RuvB complex plays an important role in the rescue of blocked DNA replication forks via replication fork reversal (RFR). RuvA specifically binds to HJ cruciform DNA, conferring on it an open structure. The RuvB hexamer acts as an ATP-dependent pump, pulling dsDNA into and through the RuvAB complex. HJ branch migration allows RuvC to scan DNA until it finds its consensus sequence, where it cleaves and resolves the cruciform DNA.</text>
</comment>
<dbReference type="CDD" id="cd14332">
    <property type="entry name" value="UBA_RuvA_C"/>
    <property type="match status" value="1"/>
</dbReference>
<keyword evidence="3 6" id="KW-0238">DNA-binding</keyword>
<keyword evidence="4 6" id="KW-0233">DNA recombination</keyword>
<sequence length="204" mass="21035">MISSLTGTVRSAAGSLLVIDVHGVGYAVNVTPAHVLAVRVGHETTAFTELIVREDSLTLFGFEDAARVELFRILIGVTGVGPKSALGILAELDPADIHRAVVAEDAKPFTRVSGIGPKTAKLIVVSLAGKLGAFQGEHTPESPSPAAVDEILEALVSLGWSEREARPALDAVVAAHPAIAADDTAALLRLTLVALSGRGRGARA</sequence>
<evidence type="ECO:0000256" key="4">
    <source>
        <dbReference type="ARBA" id="ARBA00023172"/>
    </source>
</evidence>
<name>A0A1R4J3I6_9MICO</name>
<dbReference type="Pfam" id="PF14520">
    <property type="entry name" value="HHH_5"/>
    <property type="match status" value="1"/>
</dbReference>
<dbReference type="GO" id="GO:0000400">
    <property type="term" value="F:four-way junction DNA binding"/>
    <property type="evidence" value="ECO:0007669"/>
    <property type="project" value="UniProtKB-UniRule"/>
</dbReference>
<dbReference type="Proteomes" id="UP000196778">
    <property type="component" value="Unassembled WGS sequence"/>
</dbReference>
<comment type="subunit">
    <text evidence="6">Homotetramer. Forms an RuvA(8)-RuvB(12)-Holliday junction (HJ) complex. HJ DNA is sandwiched between 2 RuvA tetramers; dsDNA enters through RuvA and exits via RuvB. An RuvB hexamer assembles on each DNA strand where it exits the tetramer. Each RuvB hexamer is contacted by two RuvA subunits (via domain III) on 2 adjacent RuvB subunits; this complex drives branch migration. In the full resolvosome a probable DNA-RuvA(4)-RuvB(12)-RuvC(2) complex forms which resolves the HJ.</text>
</comment>
<dbReference type="GO" id="GO:0005737">
    <property type="term" value="C:cytoplasm"/>
    <property type="evidence" value="ECO:0007669"/>
    <property type="project" value="UniProtKB-SubCell"/>
</dbReference>
<organism evidence="8 9">
    <name type="scientific">Mycetocola reblochoni REB411</name>
    <dbReference type="NCBI Taxonomy" id="1255698"/>
    <lineage>
        <taxon>Bacteria</taxon>
        <taxon>Bacillati</taxon>
        <taxon>Actinomycetota</taxon>
        <taxon>Actinomycetes</taxon>
        <taxon>Micrococcales</taxon>
        <taxon>Microbacteriaceae</taxon>
        <taxon>Mycetocola</taxon>
    </lineage>
</organism>
<dbReference type="HAMAP" id="MF_00031">
    <property type="entry name" value="DNA_HJ_migration_RuvA"/>
    <property type="match status" value="1"/>
</dbReference>
<keyword evidence="8" id="KW-0067">ATP-binding</keyword>
<dbReference type="Gene3D" id="2.40.50.140">
    <property type="entry name" value="Nucleic acid-binding proteins"/>
    <property type="match status" value="1"/>
</dbReference>
<dbReference type="InterPro" id="IPR000085">
    <property type="entry name" value="RuvA"/>
</dbReference>
<keyword evidence="1 6" id="KW-0963">Cytoplasm</keyword>
<dbReference type="SUPFAM" id="SSF46929">
    <property type="entry name" value="DNA helicase RuvA subunit, C-terminal domain"/>
    <property type="match status" value="1"/>
</dbReference>
<dbReference type="InterPro" id="IPR010994">
    <property type="entry name" value="RuvA_2-like"/>
</dbReference>
<dbReference type="SUPFAM" id="SSF47781">
    <property type="entry name" value="RuvA domain 2-like"/>
    <property type="match status" value="1"/>
</dbReference>
<keyword evidence="5 6" id="KW-0234">DNA repair</keyword>
<reference evidence="9" key="1">
    <citation type="submission" date="2017-02" db="EMBL/GenBank/DDBJ databases">
        <authorList>
            <person name="Dridi B."/>
        </authorList>
    </citation>
    <scope>NUCLEOTIDE SEQUENCE [LARGE SCALE GENOMIC DNA]</scope>
    <source>
        <strain evidence="9">EB411</strain>
    </source>
</reference>
<evidence type="ECO:0000313" key="8">
    <source>
        <dbReference type="EMBL" id="SJN26504.1"/>
    </source>
</evidence>
<dbReference type="InterPro" id="IPR012340">
    <property type="entry name" value="NA-bd_OB-fold"/>
</dbReference>
<dbReference type="NCBIfam" id="TIGR00084">
    <property type="entry name" value="ruvA"/>
    <property type="match status" value="1"/>
</dbReference>
<dbReference type="GO" id="GO:0009378">
    <property type="term" value="F:four-way junction helicase activity"/>
    <property type="evidence" value="ECO:0007669"/>
    <property type="project" value="InterPro"/>
</dbReference>
<dbReference type="SMART" id="SM00278">
    <property type="entry name" value="HhH1"/>
    <property type="match status" value="2"/>
</dbReference>
<dbReference type="Pfam" id="PF01330">
    <property type="entry name" value="RuvA_N"/>
    <property type="match status" value="1"/>
</dbReference>
<dbReference type="GO" id="GO:0009379">
    <property type="term" value="C:Holliday junction helicase complex"/>
    <property type="evidence" value="ECO:0007669"/>
    <property type="project" value="InterPro"/>
</dbReference>
<evidence type="ECO:0000256" key="6">
    <source>
        <dbReference type="HAMAP-Rule" id="MF_00031"/>
    </source>
</evidence>
<evidence type="ECO:0000256" key="1">
    <source>
        <dbReference type="ARBA" id="ARBA00022490"/>
    </source>
</evidence>
<dbReference type="RefSeq" id="WP_087136603.1">
    <property type="nucleotide sequence ID" value="NZ_FUKR01000032.1"/>
</dbReference>
<evidence type="ECO:0000313" key="9">
    <source>
        <dbReference type="Proteomes" id="UP000196778"/>
    </source>
</evidence>
<keyword evidence="9" id="KW-1185">Reference proteome</keyword>
<gene>
    <name evidence="6" type="primary">ruvA</name>
    <name evidence="8" type="ORF">FM119_05070</name>
</gene>
<keyword evidence="8" id="KW-0347">Helicase</keyword>
<protein>
    <recommendedName>
        <fullName evidence="6">Holliday junction branch migration complex subunit RuvA</fullName>
    </recommendedName>
</protein>
<dbReference type="OrthoDB" id="5293449at2"/>
<keyword evidence="8" id="KW-0547">Nucleotide-binding</keyword>
<dbReference type="InterPro" id="IPR013849">
    <property type="entry name" value="DNA_helicase_Holl-junc_RuvA_I"/>
</dbReference>
<evidence type="ECO:0000256" key="3">
    <source>
        <dbReference type="ARBA" id="ARBA00023125"/>
    </source>
</evidence>
<accession>A0A1R4J3I6</accession>
<feature type="domain" description="Helix-hairpin-helix DNA-binding motif class 1" evidence="7">
    <location>
        <begin position="107"/>
        <end position="126"/>
    </location>
</feature>
<dbReference type="AlphaFoldDB" id="A0A1R4J3I6"/>
<feature type="region of interest" description="Domain III" evidence="6">
    <location>
        <begin position="143"/>
        <end position="204"/>
    </location>
</feature>
<feature type="domain" description="Helix-hairpin-helix DNA-binding motif class 1" evidence="7">
    <location>
        <begin position="72"/>
        <end position="91"/>
    </location>
</feature>
<proteinExistence type="inferred from homology"/>
<dbReference type="EMBL" id="FUKR01000032">
    <property type="protein sequence ID" value="SJN26504.1"/>
    <property type="molecule type" value="Genomic_DNA"/>
</dbReference>